<evidence type="ECO:0000256" key="7">
    <source>
        <dbReference type="SAM" id="MobiDB-lite"/>
    </source>
</evidence>
<keyword evidence="3 8" id="KW-0812">Transmembrane</keyword>
<comment type="subcellular location">
    <subcellularLocation>
        <location evidence="1">Membrane</location>
        <topology evidence="1">Multi-pass membrane protein</topology>
    </subcellularLocation>
</comment>
<proteinExistence type="predicted"/>
<keyword evidence="6 8" id="KW-0472">Membrane</keyword>
<evidence type="ECO:0000256" key="5">
    <source>
        <dbReference type="ARBA" id="ARBA00022989"/>
    </source>
</evidence>
<keyword evidence="2" id="KW-0808">Transferase</keyword>
<evidence type="ECO:0000256" key="2">
    <source>
        <dbReference type="ARBA" id="ARBA00022679"/>
    </source>
</evidence>
<keyword evidence="4" id="KW-0833">Ubl conjugation pathway</keyword>
<evidence type="ECO:0000256" key="3">
    <source>
        <dbReference type="ARBA" id="ARBA00022692"/>
    </source>
</evidence>
<protein>
    <submittedName>
        <fullName evidence="9">Uncharacterized protein</fullName>
    </submittedName>
</protein>
<feature type="transmembrane region" description="Helical" evidence="8">
    <location>
        <begin position="155"/>
        <end position="176"/>
    </location>
</feature>
<organism evidence="9 10">
    <name type="scientific">Ranitomeya imitator</name>
    <name type="common">mimic poison frog</name>
    <dbReference type="NCBI Taxonomy" id="111125"/>
    <lineage>
        <taxon>Eukaryota</taxon>
        <taxon>Metazoa</taxon>
        <taxon>Chordata</taxon>
        <taxon>Craniata</taxon>
        <taxon>Vertebrata</taxon>
        <taxon>Euteleostomi</taxon>
        <taxon>Amphibia</taxon>
        <taxon>Batrachia</taxon>
        <taxon>Anura</taxon>
        <taxon>Neobatrachia</taxon>
        <taxon>Hyloidea</taxon>
        <taxon>Dendrobatidae</taxon>
        <taxon>Dendrobatinae</taxon>
        <taxon>Ranitomeya</taxon>
    </lineage>
</organism>
<keyword evidence="5 8" id="KW-1133">Transmembrane helix</keyword>
<feature type="compositionally biased region" description="Basic and acidic residues" evidence="7">
    <location>
        <begin position="114"/>
        <end position="128"/>
    </location>
</feature>
<dbReference type="InterPro" id="IPR046356">
    <property type="entry name" value="MARCHF4/9/11"/>
</dbReference>
<dbReference type="PANTHER" id="PTHR46053">
    <property type="entry name" value="E3 UBIQUITIN-PROTEIN LIGASE MARCH4-LIKE"/>
    <property type="match status" value="1"/>
</dbReference>
<evidence type="ECO:0000256" key="8">
    <source>
        <dbReference type="SAM" id="Phobius"/>
    </source>
</evidence>
<dbReference type="PANTHER" id="PTHR46053:SF1">
    <property type="entry name" value="E3 UBIQUITIN-PROTEIN LIGASE MARCHF11"/>
    <property type="match status" value="1"/>
</dbReference>
<reference evidence="9" key="1">
    <citation type="submission" date="2023-07" db="EMBL/GenBank/DDBJ databases">
        <authorList>
            <person name="Stuckert A."/>
        </authorList>
    </citation>
    <scope>NUCLEOTIDE SEQUENCE</scope>
</reference>
<gene>
    <name evidence="9" type="ORF">RIMI_LOCUS22011794</name>
</gene>
<keyword evidence="10" id="KW-1185">Reference proteome</keyword>
<evidence type="ECO:0000313" key="9">
    <source>
        <dbReference type="EMBL" id="CAJ0967166.1"/>
    </source>
</evidence>
<accession>A0ABN9ML85</accession>
<feature type="transmembrane region" description="Helical" evidence="8">
    <location>
        <begin position="188"/>
        <end position="208"/>
    </location>
</feature>
<feature type="region of interest" description="Disordered" evidence="7">
    <location>
        <begin position="87"/>
        <end position="138"/>
    </location>
</feature>
<dbReference type="Proteomes" id="UP001176940">
    <property type="component" value="Unassembled WGS sequence"/>
</dbReference>
<comment type="caution">
    <text evidence="9">The sequence shown here is derived from an EMBL/GenBank/DDBJ whole genome shotgun (WGS) entry which is preliminary data.</text>
</comment>
<evidence type="ECO:0000313" key="10">
    <source>
        <dbReference type="Proteomes" id="UP001176940"/>
    </source>
</evidence>
<name>A0ABN9ML85_9NEOB</name>
<evidence type="ECO:0000256" key="1">
    <source>
        <dbReference type="ARBA" id="ARBA00004141"/>
    </source>
</evidence>
<evidence type="ECO:0000256" key="4">
    <source>
        <dbReference type="ARBA" id="ARBA00022786"/>
    </source>
</evidence>
<sequence>MPFCLLASVTGMESYNKIGIFGADQVSLASLLQSTDSSALEAQVCFKVLSDFTDQTLEREFANQQLRGLLISPRCNLKDEKKRLDYTHPGAVPLRSGPMGVAGRQSTPAPEPQLEDKKKTSSYEDGRPRTATPIGSDGPPQWQRITVTLVEKVQMIAVILGSLFLVSSVTWLLWSAFSPYAVWQRRDILFQICYGMYGFMDLVCIATGHEYPYWYSNVTVITFVFLPAKSSEIGMLLDMSTVMAYVACNP</sequence>
<dbReference type="EMBL" id="CAUEEQ010078113">
    <property type="protein sequence ID" value="CAJ0967166.1"/>
    <property type="molecule type" value="Genomic_DNA"/>
</dbReference>
<evidence type="ECO:0000256" key="6">
    <source>
        <dbReference type="ARBA" id="ARBA00023136"/>
    </source>
</evidence>